<gene>
    <name evidence="3" type="ORF">VNO77_17915</name>
</gene>
<dbReference type="AlphaFoldDB" id="A0AAN9LNG4"/>
<evidence type="ECO:0000256" key="1">
    <source>
        <dbReference type="SAM" id="Phobius"/>
    </source>
</evidence>
<sequence length="185" mass="20762">MDEFRAEDSACLLSTNTNHCLLIVMLPLTTAIYIYPYITYRIIELKTKETLSMNSYARKEVQLQGPKPAALMVNKNSTKIKKQHLSRTNRSPVIVYLRSPKVIHVRPEEFMGLVQQLTGNHVSAAAIAAHASSQPCSNMDETCQKMEKRSTVTTTMDANPIEDFSIGLTGLSVDFHALMHFVDFV</sequence>
<evidence type="ECO:0000313" key="4">
    <source>
        <dbReference type="Proteomes" id="UP001367508"/>
    </source>
</evidence>
<dbReference type="PANTHER" id="PTHR33143">
    <property type="entry name" value="F16F4.1 PROTEIN-RELATED"/>
    <property type="match status" value="1"/>
</dbReference>
<feature type="transmembrane region" description="Helical" evidence="1">
    <location>
        <begin position="20"/>
        <end position="38"/>
    </location>
</feature>
<dbReference type="InterPro" id="IPR039607">
    <property type="entry name" value="VQ_8/17/18/20/21/25"/>
</dbReference>
<dbReference type="PANTHER" id="PTHR33143:SF63">
    <property type="entry name" value="F16F4.1 PROTEIN"/>
    <property type="match status" value="1"/>
</dbReference>
<protein>
    <recommendedName>
        <fullName evidence="2">VQ domain-containing protein</fullName>
    </recommendedName>
</protein>
<dbReference type="EMBL" id="JAYMYQ010000004">
    <property type="protein sequence ID" value="KAK7337348.1"/>
    <property type="molecule type" value="Genomic_DNA"/>
</dbReference>
<comment type="caution">
    <text evidence="3">The sequence shown here is derived from an EMBL/GenBank/DDBJ whole genome shotgun (WGS) entry which is preliminary data.</text>
</comment>
<keyword evidence="4" id="KW-1185">Reference proteome</keyword>
<name>A0AAN9LNG4_CANGL</name>
<organism evidence="3 4">
    <name type="scientific">Canavalia gladiata</name>
    <name type="common">Sword bean</name>
    <name type="synonym">Dolichos gladiatus</name>
    <dbReference type="NCBI Taxonomy" id="3824"/>
    <lineage>
        <taxon>Eukaryota</taxon>
        <taxon>Viridiplantae</taxon>
        <taxon>Streptophyta</taxon>
        <taxon>Embryophyta</taxon>
        <taxon>Tracheophyta</taxon>
        <taxon>Spermatophyta</taxon>
        <taxon>Magnoliopsida</taxon>
        <taxon>eudicotyledons</taxon>
        <taxon>Gunneridae</taxon>
        <taxon>Pentapetalae</taxon>
        <taxon>rosids</taxon>
        <taxon>fabids</taxon>
        <taxon>Fabales</taxon>
        <taxon>Fabaceae</taxon>
        <taxon>Papilionoideae</taxon>
        <taxon>50 kb inversion clade</taxon>
        <taxon>NPAAA clade</taxon>
        <taxon>indigoferoid/millettioid clade</taxon>
        <taxon>Phaseoleae</taxon>
        <taxon>Canavalia</taxon>
    </lineage>
</organism>
<proteinExistence type="predicted"/>
<reference evidence="3 4" key="1">
    <citation type="submission" date="2024-01" db="EMBL/GenBank/DDBJ databases">
        <title>The genomes of 5 underutilized Papilionoideae crops provide insights into root nodulation and disease resistanc.</title>
        <authorList>
            <person name="Jiang F."/>
        </authorList>
    </citation>
    <scope>NUCLEOTIDE SEQUENCE [LARGE SCALE GENOMIC DNA]</scope>
    <source>
        <strain evidence="3">LVBAO_FW01</strain>
        <tissue evidence="3">Leaves</tissue>
    </source>
</reference>
<keyword evidence="1" id="KW-1133">Transmembrane helix</keyword>
<keyword evidence="1" id="KW-0812">Transmembrane</keyword>
<evidence type="ECO:0000259" key="2">
    <source>
        <dbReference type="Pfam" id="PF05678"/>
    </source>
</evidence>
<accession>A0AAN9LNG4</accession>
<dbReference type="InterPro" id="IPR008889">
    <property type="entry name" value="VQ"/>
</dbReference>
<feature type="domain" description="VQ" evidence="2">
    <location>
        <begin position="99"/>
        <end position="119"/>
    </location>
</feature>
<keyword evidence="1" id="KW-0472">Membrane</keyword>
<evidence type="ECO:0000313" key="3">
    <source>
        <dbReference type="EMBL" id="KAK7337348.1"/>
    </source>
</evidence>
<dbReference type="Pfam" id="PF05678">
    <property type="entry name" value="VQ"/>
    <property type="match status" value="1"/>
</dbReference>
<dbReference type="GO" id="GO:0005634">
    <property type="term" value="C:nucleus"/>
    <property type="evidence" value="ECO:0007669"/>
    <property type="project" value="TreeGrafter"/>
</dbReference>
<dbReference type="Proteomes" id="UP001367508">
    <property type="component" value="Unassembled WGS sequence"/>
</dbReference>